<dbReference type="PROSITE" id="PS51421">
    <property type="entry name" value="RAS"/>
    <property type="match status" value="1"/>
</dbReference>
<dbReference type="Proteomes" id="UP000054248">
    <property type="component" value="Unassembled WGS sequence"/>
</dbReference>
<dbReference type="InterPro" id="IPR027417">
    <property type="entry name" value="P-loop_NTPase"/>
</dbReference>
<reference evidence="3 4" key="1">
    <citation type="submission" date="2014-04" db="EMBL/GenBank/DDBJ databases">
        <authorList>
            <consortium name="DOE Joint Genome Institute"/>
            <person name="Kuo A."/>
            <person name="Girlanda M."/>
            <person name="Perotto S."/>
            <person name="Kohler A."/>
            <person name="Nagy L.G."/>
            <person name="Floudas D."/>
            <person name="Copeland A."/>
            <person name="Barry K.W."/>
            <person name="Cichocki N."/>
            <person name="Veneault-Fourrey C."/>
            <person name="LaButti K."/>
            <person name="Lindquist E.A."/>
            <person name="Lipzen A."/>
            <person name="Lundell T."/>
            <person name="Morin E."/>
            <person name="Murat C."/>
            <person name="Sun H."/>
            <person name="Tunlid A."/>
            <person name="Henrissat B."/>
            <person name="Grigoriev I.V."/>
            <person name="Hibbett D.S."/>
            <person name="Martin F."/>
            <person name="Nordberg H.P."/>
            <person name="Cantor M.N."/>
            <person name="Hua S.X."/>
        </authorList>
    </citation>
    <scope>NUCLEOTIDE SEQUENCE [LARGE SCALE GENOMIC DNA]</scope>
    <source>
        <strain evidence="3 4">MUT 4182</strain>
    </source>
</reference>
<dbReference type="PROSITE" id="PS51417">
    <property type="entry name" value="ARF"/>
    <property type="match status" value="1"/>
</dbReference>
<dbReference type="PRINTS" id="PR00449">
    <property type="entry name" value="RASTRNSFRMNG"/>
</dbReference>
<dbReference type="STRING" id="1051891.A0A0C3PVZ0"/>
<evidence type="ECO:0000313" key="3">
    <source>
        <dbReference type="EMBL" id="KIO19150.1"/>
    </source>
</evidence>
<evidence type="ECO:0000313" key="4">
    <source>
        <dbReference type="Proteomes" id="UP000054248"/>
    </source>
</evidence>
<dbReference type="Gene3D" id="3.40.50.300">
    <property type="entry name" value="P-loop containing nucleotide triphosphate hydrolases"/>
    <property type="match status" value="1"/>
</dbReference>
<dbReference type="GO" id="GO:0005525">
    <property type="term" value="F:GTP binding"/>
    <property type="evidence" value="ECO:0007669"/>
    <property type="project" value="InterPro"/>
</dbReference>
<dbReference type="PROSITE" id="PS51419">
    <property type="entry name" value="RAB"/>
    <property type="match status" value="1"/>
</dbReference>
<keyword evidence="4" id="KW-1185">Reference proteome</keyword>
<dbReference type="SMART" id="SM00173">
    <property type="entry name" value="RAS"/>
    <property type="match status" value="1"/>
</dbReference>
<evidence type="ECO:0000256" key="2">
    <source>
        <dbReference type="SAM" id="Coils"/>
    </source>
</evidence>
<feature type="coiled-coil region" evidence="2">
    <location>
        <begin position="170"/>
        <end position="197"/>
    </location>
</feature>
<accession>A0A0C3PVZ0</accession>
<dbReference type="SMART" id="SM00175">
    <property type="entry name" value="RAB"/>
    <property type="match status" value="1"/>
</dbReference>
<comment type="similarity">
    <text evidence="1">Belongs to the small GTPase superfamily. Rab family.</text>
</comment>
<dbReference type="HOGENOM" id="CLU_041217_10_7_1"/>
<dbReference type="NCBIfam" id="TIGR00231">
    <property type="entry name" value="small_GTP"/>
    <property type="match status" value="1"/>
</dbReference>
<proteinExistence type="inferred from homology"/>
<dbReference type="Pfam" id="PF00071">
    <property type="entry name" value="Ras"/>
    <property type="match status" value="1"/>
</dbReference>
<dbReference type="AlphaFoldDB" id="A0A0C3PVZ0"/>
<evidence type="ECO:0000256" key="1">
    <source>
        <dbReference type="ARBA" id="ARBA00006270"/>
    </source>
</evidence>
<dbReference type="InterPro" id="IPR001806">
    <property type="entry name" value="Small_GTPase"/>
</dbReference>
<dbReference type="FunFam" id="3.40.50.300:FF:001447">
    <property type="entry name" value="Ras-related protein Rab-1B"/>
    <property type="match status" value="1"/>
</dbReference>
<dbReference type="SMART" id="SM00174">
    <property type="entry name" value="RHO"/>
    <property type="match status" value="1"/>
</dbReference>
<organism evidence="3 4">
    <name type="scientific">Tulasnella calospora MUT 4182</name>
    <dbReference type="NCBI Taxonomy" id="1051891"/>
    <lineage>
        <taxon>Eukaryota</taxon>
        <taxon>Fungi</taxon>
        <taxon>Dikarya</taxon>
        <taxon>Basidiomycota</taxon>
        <taxon>Agaricomycotina</taxon>
        <taxon>Agaricomycetes</taxon>
        <taxon>Cantharellales</taxon>
        <taxon>Tulasnellaceae</taxon>
        <taxon>Tulasnella</taxon>
    </lineage>
</organism>
<keyword evidence="2" id="KW-0175">Coiled coil</keyword>
<dbReference type="CDD" id="cd00154">
    <property type="entry name" value="Rab"/>
    <property type="match status" value="1"/>
</dbReference>
<dbReference type="InterPro" id="IPR005225">
    <property type="entry name" value="Small_GTP-bd"/>
</dbReference>
<dbReference type="SUPFAM" id="SSF52540">
    <property type="entry name" value="P-loop containing nucleoside triphosphate hydrolases"/>
    <property type="match status" value="1"/>
</dbReference>
<name>A0A0C3PVZ0_9AGAM</name>
<gene>
    <name evidence="3" type="ORF">M407DRAFT_31202</name>
</gene>
<dbReference type="EMBL" id="KN823238">
    <property type="protein sequence ID" value="KIO19150.1"/>
    <property type="molecule type" value="Genomic_DNA"/>
</dbReference>
<dbReference type="InterPro" id="IPR050209">
    <property type="entry name" value="Rab_GTPases_membrane_traffic"/>
</dbReference>
<protein>
    <submittedName>
        <fullName evidence="3">Uncharacterized protein</fullName>
    </submittedName>
</protein>
<dbReference type="OrthoDB" id="9989112at2759"/>
<dbReference type="GO" id="GO:0003924">
    <property type="term" value="F:GTPase activity"/>
    <property type="evidence" value="ECO:0007669"/>
    <property type="project" value="InterPro"/>
</dbReference>
<reference evidence="4" key="2">
    <citation type="submission" date="2015-01" db="EMBL/GenBank/DDBJ databases">
        <title>Evolutionary Origins and Diversification of the Mycorrhizal Mutualists.</title>
        <authorList>
            <consortium name="DOE Joint Genome Institute"/>
            <consortium name="Mycorrhizal Genomics Consortium"/>
            <person name="Kohler A."/>
            <person name="Kuo A."/>
            <person name="Nagy L.G."/>
            <person name="Floudas D."/>
            <person name="Copeland A."/>
            <person name="Barry K.W."/>
            <person name="Cichocki N."/>
            <person name="Veneault-Fourrey C."/>
            <person name="LaButti K."/>
            <person name="Lindquist E.A."/>
            <person name="Lipzen A."/>
            <person name="Lundell T."/>
            <person name="Morin E."/>
            <person name="Murat C."/>
            <person name="Riley R."/>
            <person name="Ohm R."/>
            <person name="Sun H."/>
            <person name="Tunlid A."/>
            <person name="Henrissat B."/>
            <person name="Grigoriev I.V."/>
            <person name="Hibbett D.S."/>
            <person name="Martin F."/>
        </authorList>
    </citation>
    <scope>NUCLEOTIDE SEQUENCE [LARGE SCALE GENOMIC DNA]</scope>
    <source>
        <strain evidence="4">MUT 4182</strain>
    </source>
</reference>
<sequence>MSYTEFIPTVKIILLGDMSVGKTALLQRFIRGSGDIDLHTIRSTTGPTPTNKLVNIRGRKLNLNIWDTAGMERFQSLTRSHYRGVLGAILVYDAADPGSVVPMERWHEELLEFTNRLTVSVVVVANKVDQVDGAIPPVGQEFARRIGALYKETSALTGQGVSEMFNELCLEVMRNASNILEQQRANHQAEVALHEDEEPGAGAGAGGGGCC</sequence>
<dbReference type="PANTHER" id="PTHR47979">
    <property type="entry name" value="DRAB11-RELATED"/>
    <property type="match status" value="1"/>
</dbReference>